<dbReference type="GeneID" id="80397947"/>
<dbReference type="Proteomes" id="UP000677292">
    <property type="component" value="Segment"/>
</dbReference>
<evidence type="ECO:0000313" key="4">
    <source>
        <dbReference type="EMBL" id="DAD51195.1"/>
    </source>
</evidence>
<dbReference type="Gene3D" id="3.30.380.10">
    <property type="entry name" value="MS2 Viral Coat Protein"/>
    <property type="match status" value="1"/>
</dbReference>
<accession>A0A8S5L136</accession>
<dbReference type="SUPFAM" id="SSF55405">
    <property type="entry name" value="RNA bacteriophage capsid protein"/>
    <property type="match status" value="1"/>
</dbReference>
<dbReference type="KEGG" id="vg:80397947"/>
<comment type="subcellular location">
    <subcellularLocation>
        <location evidence="1">Virion</location>
    </subcellularLocation>
</comment>
<sequence length="141" mass="15210">MAAIANIVVNDGATTPVAHTFAPAKTSADVALLEDRVAGIYIGFNKLTLALTRPNGAAKNATRNLKLSIKIETPKLETVSNNTVSGIAPAPTISYRPVVEMVATFPERCSLQDRKDLQAFLKNVLANSFVTDAFEKYELPY</sequence>
<dbReference type="InterPro" id="IPR015954">
    <property type="entry name" value="Phage_RNA-type_capsid"/>
</dbReference>
<gene>
    <name evidence="4" type="primary">SRR7976325_13_2</name>
</gene>
<keyword evidence="5" id="KW-1185">Reference proteome</keyword>
<keyword evidence="3" id="KW-0946">Virion</keyword>
<evidence type="ECO:0000256" key="2">
    <source>
        <dbReference type="ARBA" id="ARBA00022561"/>
    </source>
</evidence>
<reference evidence="4" key="1">
    <citation type="submission" date="2020-09" db="EMBL/GenBank/DDBJ databases">
        <title>Leviviricetes taxonomy.</title>
        <authorList>
            <person name="Stockdale S.R."/>
            <person name="Callanan J."/>
            <person name="Adriaenssens E.M."/>
            <person name="Kuhn J.H."/>
            <person name="Rumnieks J."/>
            <person name="Shkoporov A."/>
            <person name="Draper L.A."/>
            <person name="Ross P."/>
            <person name="Hill C."/>
        </authorList>
    </citation>
    <scope>NUCLEOTIDE SEQUENCE</scope>
</reference>
<name>A0A8S5L136_9VIRU</name>
<evidence type="ECO:0000256" key="1">
    <source>
        <dbReference type="ARBA" id="ARBA00004328"/>
    </source>
</evidence>
<proteinExistence type="predicted"/>
<evidence type="ECO:0000313" key="5">
    <source>
        <dbReference type="Proteomes" id="UP000677292"/>
    </source>
</evidence>
<organism evidence="4 5">
    <name type="scientific">ssRNA phage SRR7976325_13</name>
    <dbReference type="NCBI Taxonomy" id="2786700"/>
    <lineage>
        <taxon>Viruses</taxon>
        <taxon>Riboviria</taxon>
        <taxon>Orthornavirae</taxon>
        <taxon>Lenarviricota</taxon>
        <taxon>Leviviricetes</taxon>
        <taxon>Norzivirales</taxon>
        <taxon>Fiersviridae</taxon>
        <taxon>Andhasavirus</taxon>
        <taxon>Andhasavirus borborocola</taxon>
    </lineage>
</organism>
<dbReference type="RefSeq" id="YP_010769044.1">
    <property type="nucleotide sequence ID" value="NC_073862.1"/>
</dbReference>
<dbReference type="GO" id="GO:0019028">
    <property type="term" value="C:viral capsid"/>
    <property type="evidence" value="ECO:0007669"/>
    <property type="project" value="UniProtKB-KW"/>
</dbReference>
<dbReference type="EMBL" id="BK013749">
    <property type="protein sequence ID" value="DAD51195.1"/>
    <property type="molecule type" value="Genomic_RNA"/>
</dbReference>
<protein>
    <submittedName>
        <fullName evidence="4">Coat protein</fullName>
    </submittedName>
</protein>
<evidence type="ECO:0000256" key="3">
    <source>
        <dbReference type="ARBA" id="ARBA00022844"/>
    </source>
</evidence>
<keyword evidence="2 4" id="KW-0167">Capsid protein</keyword>